<dbReference type="Gene3D" id="3.30.420.40">
    <property type="match status" value="2"/>
</dbReference>
<gene>
    <name evidence="2" type="ORF">FM104_09990</name>
</gene>
<proteinExistence type="predicted"/>
<accession>A0A1R4K1J4</accession>
<feature type="domain" description="ATPase BadF/BadG/BcrA/BcrD type" evidence="1">
    <location>
        <begin position="53"/>
        <end position="283"/>
    </location>
</feature>
<evidence type="ECO:0000259" key="1">
    <source>
        <dbReference type="Pfam" id="PF01869"/>
    </source>
</evidence>
<dbReference type="InterPro" id="IPR043129">
    <property type="entry name" value="ATPase_NBD"/>
</dbReference>
<dbReference type="AlphaFoldDB" id="A0A1R4K1J4"/>
<dbReference type="RefSeq" id="WP_087132003.1">
    <property type="nucleotide sequence ID" value="NZ_FUKO01000022.1"/>
</dbReference>
<evidence type="ECO:0000313" key="3">
    <source>
        <dbReference type="Proteomes" id="UP000196320"/>
    </source>
</evidence>
<keyword evidence="3" id="KW-1185">Reference proteome</keyword>
<protein>
    <submittedName>
        <fullName evidence="2">N-acetylglucosamine kinase of eukaryotic type</fullName>
        <ecNumber evidence="2">2.7.1.59</ecNumber>
    </submittedName>
</protein>
<organism evidence="2 3">
    <name type="scientific">Microbacterium esteraromaticum</name>
    <dbReference type="NCBI Taxonomy" id="57043"/>
    <lineage>
        <taxon>Bacteria</taxon>
        <taxon>Bacillati</taxon>
        <taxon>Actinomycetota</taxon>
        <taxon>Actinomycetes</taxon>
        <taxon>Micrococcales</taxon>
        <taxon>Microbacteriaceae</taxon>
        <taxon>Microbacterium</taxon>
    </lineage>
</organism>
<keyword evidence="2" id="KW-0418">Kinase</keyword>
<dbReference type="Pfam" id="PF01869">
    <property type="entry name" value="BcrAD_BadFG"/>
    <property type="match status" value="1"/>
</dbReference>
<dbReference type="EC" id="2.7.1.59" evidence="2"/>
<dbReference type="PANTHER" id="PTHR43190">
    <property type="entry name" value="N-ACETYL-D-GLUCOSAMINE KINASE"/>
    <property type="match status" value="1"/>
</dbReference>
<dbReference type="Proteomes" id="UP000196320">
    <property type="component" value="Unassembled WGS sequence"/>
</dbReference>
<sequence>MSASTTSTEAHPAELLAIDAGQTGIKTRLRLADGTTHDDLFAGVLTDRPLLPQLAEVAESIVRTAGTAPATLTLGVSGLTDAQAEAEALLQRPDLAGILRVVATHDSVTSFLGVLGDRFGSVVAAGTGVVTLGVGPQHSVRVDGWGHIMGDAGSGYWIGRAALDAVMRAYDGRGPATALTDIVRERWPDLDLAYPQLQASHDRVRTVASFAAATAVLAADGDDVAGGICRDAARELALAATTSLRMAEAPGDAAVGAVGGVFGSELIRSEFTAAVNAERPDARFVPPMGSGLDGAVALAGLGAQHPLRERFADVRRA</sequence>
<dbReference type="InterPro" id="IPR002731">
    <property type="entry name" value="ATPase_BadF"/>
</dbReference>
<keyword evidence="2" id="KW-0808">Transferase</keyword>
<name>A0A1R4K1J4_9MICO</name>
<evidence type="ECO:0000313" key="2">
    <source>
        <dbReference type="EMBL" id="SJN38197.1"/>
    </source>
</evidence>
<dbReference type="OrthoDB" id="8701357at2"/>
<dbReference type="GO" id="GO:0045127">
    <property type="term" value="F:N-acetylglucosamine kinase activity"/>
    <property type="evidence" value="ECO:0007669"/>
    <property type="project" value="UniProtKB-EC"/>
</dbReference>
<dbReference type="EMBL" id="FUKO01000022">
    <property type="protein sequence ID" value="SJN38197.1"/>
    <property type="molecule type" value="Genomic_DNA"/>
</dbReference>
<dbReference type="SUPFAM" id="SSF53067">
    <property type="entry name" value="Actin-like ATPase domain"/>
    <property type="match status" value="1"/>
</dbReference>
<reference evidence="2 3" key="1">
    <citation type="submission" date="2017-02" db="EMBL/GenBank/DDBJ databases">
        <authorList>
            <person name="Peterson S.W."/>
        </authorList>
    </citation>
    <scope>NUCLEOTIDE SEQUENCE [LARGE SCALE GENOMIC DNA]</scope>
    <source>
        <strain evidence="2 3">B Mb 05.01</strain>
    </source>
</reference>
<dbReference type="PANTHER" id="PTHR43190:SF3">
    <property type="entry name" value="N-ACETYL-D-GLUCOSAMINE KINASE"/>
    <property type="match status" value="1"/>
</dbReference>
<dbReference type="InterPro" id="IPR052519">
    <property type="entry name" value="Euk-type_GlcNAc_Kinase"/>
</dbReference>